<accession>A0ABT9ZHJ5</accession>
<organism evidence="2 3">
    <name type="scientific">Metabacillus malikii</name>
    <dbReference type="NCBI Taxonomy" id="1504265"/>
    <lineage>
        <taxon>Bacteria</taxon>
        <taxon>Bacillati</taxon>
        <taxon>Bacillota</taxon>
        <taxon>Bacilli</taxon>
        <taxon>Bacillales</taxon>
        <taxon>Bacillaceae</taxon>
        <taxon>Metabacillus</taxon>
    </lineage>
</organism>
<evidence type="ECO:0000256" key="1">
    <source>
        <dbReference type="SAM" id="MobiDB-lite"/>
    </source>
</evidence>
<dbReference type="RefSeq" id="WP_307343177.1">
    <property type="nucleotide sequence ID" value="NZ_JAUSUD010000014.1"/>
</dbReference>
<evidence type="ECO:0008006" key="4">
    <source>
        <dbReference type="Google" id="ProtNLM"/>
    </source>
</evidence>
<dbReference type="Proteomes" id="UP001234495">
    <property type="component" value="Unassembled WGS sequence"/>
</dbReference>
<feature type="compositionally biased region" description="Basic and acidic residues" evidence="1">
    <location>
        <begin position="26"/>
        <end position="40"/>
    </location>
</feature>
<evidence type="ECO:0000313" key="3">
    <source>
        <dbReference type="Proteomes" id="UP001234495"/>
    </source>
</evidence>
<feature type="compositionally biased region" description="Basic and acidic residues" evidence="1">
    <location>
        <begin position="47"/>
        <end position="58"/>
    </location>
</feature>
<proteinExistence type="predicted"/>
<evidence type="ECO:0000313" key="2">
    <source>
        <dbReference type="EMBL" id="MDQ0231734.1"/>
    </source>
</evidence>
<keyword evidence="3" id="KW-1185">Reference proteome</keyword>
<dbReference type="InterPro" id="IPR025435">
    <property type="entry name" value="YfhD-like"/>
</dbReference>
<feature type="region of interest" description="Disordered" evidence="1">
    <location>
        <begin position="1"/>
        <end position="65"/>
    </location>
</feature>
<protein>
    <recommendedName>
        <fullName evidence="4">YfhD family protein</fullName>
    </recommendedName>
</protein>
<reference evidence="2 3" key="1">
    <citation type="submission" date="2023-07" db="EMBL/GenBank/DDBJ databases">
        <title>Genomic Encyclopedia of Type Strains, Phase IV (KMG-IV): sequencing the most valuable type-strain genomes for metagenomic binning, comparative biology and taxonomic classification.</title>
        <authorList>
            <person name="Goeker M."/>
        </authorList>
    </citation>
    <scope>NUCLEOTIDE SEQUENCE [LARGE SCALE GENOMIC DNA]</scope>
    <source>
        <strain evidence="2 3">DSM 29005</strain>
    </source>
</reference>
<dbReference type="EMBL" id="JAUSUD010000014">
    <property type="protein sequence ID" value="MDQ0231734.1"/>
    <property type="molecule type" value="Genomic_DNA"/>
</dbReference>
<gene>
    <name evidence="2" type="ORF">J2S19_003018</name>
</gene>
<comment type="caution">
    <text evidence="2">The sequence shown here is derived from an EMBL/GenBank/DDBJ whole genome shotgun (WGS) entry which is preliminary data.</text>
</comment>
<sequence length="65" mass="7259">MGRGNKHSHGARDKNTSSLPQTPKNLKRDGIDEEFSRELADSNDIEAQARAKAADQRQKAKAKRK</sequence>
<dbReference type="Pfam" id="PF14151">
    <property type="entry name" value="YfhD"/>
    <property type="match status" value="1"/>
</dbReference>
<name>A0ABT9ZHJ5_9BACI</name>